<comment type="similarity">
    <text evidence="10">Belongs to the UbiA prenyltransferase family. Protoheme IX farnesyltransferase subfamily.</text>
</comment>
<feature type="transmembrane region" description="Helical" evidence="10">
    <location>
        <begin position="65"/>
        <end position="85"/>
    </location>
</feature>
<dbReference type="InterPro" id="IPR006369">
    <property type="entry name" value="Protohaem_IX_farnesylTrfase"/>
</dbReference>
<reference evidence="11 12" key="1">
    <citation type="submission" date="2019-08" db="EMBL/GenBank/DDBJ databases">
        <title>Paraburkholderia simonii sp. nov. and P. youngii sp. nov. Brazilian and Mexican Mimosa-associated rhizobia.</title>
        <authorList>
            <person name="Mavima L."/>
            <person name="Beukes C.W."/>
            <person name="Palmer M."/>
            <person name="De Meyer S.E."/>
            <person name="James E.K."/>
            <person name="Maluk M."/>
            <person name="Avontuur J.R."/>
            <person name="Chan W.Y."/>
            <person name="Venter S.N."/>
            <person name="Steenkamp E.T."/>
        </authorList>
    </citation>
    <scope>NUCLEOTIDE SEQUENCE [LARGE SCALE GENOMIC DNA]</scope>
    <source>
        <strain evidence="11 12">JPY454</strain>
    </source>
</reference>
<evidence type="ECO:0000256" key="8">
    <source>
        <dbReference type="ARBA" id="ARBA00023136"/>
    </source>
</evidence>
<feature type="transmembrane region" description="Helical" evidence="10">
    <location>
        <begin position="34"/>
        <end position="53"/>
    </location>
</feature>
<evidence type="ECO:0000256" key="7">
    <source>
        <dbReference type="ARBA" id="ARBA00023133"/>
    </source>
</evidence>
<evidence type="ECO:0000256" key="5">
    <source>
        <dbReference type="ARBA" id="ARBA00022692"/>
    </source>
</evidence>
<dbReference type="PANTHER" id="PTHR43448">
    <property type="entry name" value="PROTOHEME IX FARNESYLTRANSFERASE, MITOCHONDRIAL"/>
    <property type="match status" value="1"/>
</dbReference>
<feature type="transmembrane region" description="Helical" evidence="10">
    <location>
        <begin position="290"/>
        <end position="307"/>
    </location>
</feature>
<organism evidence="11 12">
    <name type="scientific">Paraburkholderia youngii</name>
    <dbReference type="NCBI Taxonomy" id="2782701"/>
    <lineage>
        <taxon>Bacteria</taxon>
        <taxon>Pseudomonadati</taxon>
        <taxon>Pseudomonadota</taxon>
        <taxon>Betaproteobacteria</taxon>
        <taxon>Burkholderiales</taxon>
        <taxon>Burkholderiaceae</taxon>
        <taxon>Paraburkholderia</taxon>
    </lineage>
</organism>
<evidence type="ECO:0000256" key="2">
    <source>
        <dbReference type="ARBA" id="ARBA00022475"/>
    </source>
</evidence>
<evidence type="ECO:0000256" key="4">
    <source>
        <dbReference type="ARBA" id="ARBA00022679"/>
    </source>
</evidence>
<evidence type="ECO:0000256" key="9">
    <source>
        <dbReference type="ARBA" id="ARBA00047690"/>
    </source>
</evidence>
<comment type="subcellular location">
    <subcellularLocation>
        <location evidence="10">Cell membrane</location>
        <topology evidence="10">Multi-pass membrane protein</topology>
    </subcellularLocation>
    <subcellularLocation>
        <location evidence="1">Membrane</location>
        <topology evidence="1">Multi-pass membrane protein</topology>
    </subcellularLocation>
</comment>
<dbReference type="InterPro" id="IPR000537">
    <property type="entry name" value="UbiA_prenyltransferase"/>
</dbReference>
<dbReference type="Gene3D" id="1.10.357.140">
    <property type="entry name" value="UbiA prenyltransferase"/>
    <property type="match status" value="1"/>
</dbReference>
<dbReference type="InterPro" id="IPR030470">
    <property type="entry name" value="UbiA_prenylTrfase_CS"/>
</dbReference>
<keyword evidence="6 10" id="KW-1133">Transmembrane helix</keyword>
<dbReference type="EMBL" id="VOMC01000027">
    <property type="protein sequence ID" value="NVI06803.1"/>
    <property type="molecule type" value="Genomic_DNA"/>
</dbReference>
<keyword evidence="3" id="KW-0997">Cell inner membrane</keyword>
<dbReference type="InterPro" id="IPR044878">
    <property type="entry name" value="UbiA_sf"/>
</dbReference>
<dbReference type="NCBIfam" id="NF003348">
    <property type="entry name" value="PRK04375.1-1"/>
    <property type="match status" value="1"/>
</dbReference>
<keyword evidence="8 10" id="KW-0472">Membrane</keyword>
<dbReference type="NCBIfam" id="TIGR01473">
    <property type="entry name" value="cyoE_ctaB"/>
    <property type="match status" value="1"/>
</dbReference>
<comment type="miscellaneous">
    <text evidence="10">Carbon 2 of the heme B porphyrin ring is defined according to the Fischer nomenclature.</text>
</comment>
<evidence type="ECO:0000313" key="12">
    <source>
        <dbReference type="Proteomes" id="UP000821598"/>
    </source>
</evidence>
<accession>A0ABX2NQS8</accession>
<evidence type="ECO:0000256" key="6">
    <source>
        <dbReference type="ARBA" id="ARBA00022989"/>
    </source>
</evidence>
<gene>
    <name evidence="11" type="primary">cyoE</name>
    <name evidence="10" type="synonym">ctaB</name>
    <name evidence="11" type="ORF">FSB64_24160</name>
</gene>
<evidence type="ECO:0000313" key="11">
    <source>
        <dbReference type="EMBL" id="NVI06803.1"/>
    </source>
</evidence>
<keyword evidence="4 10" id="KW-0808">Transferase</keyword>
<feature type="transmembrane region" description="Helical" evidence="10">
    <location>
        <begin position="235"/>
        <end position="252"/>
    </location>
</feature>
<keyword evidence="7 10" id="KW-0350">Heme biosynthesis</keyword>
<dbReference type="Pfam" id="PF01040">
    <property type="entry name" value="UbiA"/>
    <property type="match status" value="1"/>
</dbReference>
<name>A0ABX2NQS8_9BURK</name>
<keyword evidence="12" id="KW-1185">Reference proteome</keyword>
<feature type="transmembrane region" description="Helical" evidence="10">
    <location>
        <begin position="160"/>
        <end position="180"/>
    </location>
</feature>
<dbReference type="PANTHER" id="PTHR43448:SF2">
    <property type="entry name" value="PROTOHEME IX FARNESYLTRANSFERASE, MITOCHONDRIAL"/>
    <property type="match status" value="1"/>
</dbReference>
<comment type="function">
    <text evidence="10">Converts heme B (protoheme IX) to heme O by substitution of the vinyl group on carbon 2 of heme B porphyrin ring with a hydroxyethyl farnesyl side group.</text>
</comment>
<evidence type="ECO:0000256" key="1">
    <source>
        <dbReference type="ARBA" id="ARBA00004141"/>
    </source>
</evidence>
<sequence>MDHLEHALQHDDPLIHRAHPTKHARTMYRPYLQLTKPGIVIGNLIAVTGGFLLGSYDSVDWLRGALVAVGVMLVVASGCVVNNVIDRDIDGLMARTRNRPMVTGSVSVPFALLYGVVLVLAGMNVLYAGTRCVLPLALILVGYAVYVGLYSLYMKRNSIYGTLVGSIAGAMPPVAGYCAASTRFDAAAVTLLVMFSLWQMPHSYAIAIFRAQDYRAASIPVFPVVRGFAAAKRHMLAYIVAFTAATLTLGFLGYAGKIYMLAALVAGLYWFGLCVAGCTASNEGRWARKIFFASIIIVSVLSAAMSVDSSRPQPPTNLALLARN</sequence>
<proteinExistence type="inferred from homology"/>
<protein>
    <recommendedName>
        <fullName evidence="10">Protoheme IX farnesyltransferase</fullName>
        <ecNumber evidence="10">2.5.1.141</ecNumber>
    </recommendedName>
    <alternativeName>
        <fullName evidence="10">Heme B farnesyltransferase</fullName>
    </alternativeName>
    <alternativeName>
        <fullName evidence="10">Heme O synthase</fullName>
    </alternativeName>
</protein>
<feature type="transmembrane region" description="Helical" evidence="10">
    <location>
        <begin position="106"/>
        <end position="127"/>
    </location>
</feature>
<dbReference type="HAMAP" id="MF_00154">
    <property type="entry name" value="CyoE_CtaB"/>
    <property type="match status" value="1"/>
</dbReference>
<evidence type="ECO:0000256" key="10">
    <source>
        <dbReference type="HAMAP-Rule" id="MF_00154"/>
    </source>
</evidence>
<dbReference type="EC" id="2.5.1.141" evidence="10"/>
<comment type="pathway">
    <text evidence="10">Porphyrin-containing compound metabolism; heme O biosynthesis; heme O from protoheme: step 1/1.</text>
</comment>
<comment type="caution">
    <text evidence="11">The sequence shown here is derived from an EMBL/GenBank/DDBJ whole genome shotgun (WGS) entry which is preliminary data.</text>
</comment>
<keyword evidence="2 10" id="KW-1003">Cell membrane</keyword>
<keyword evidence="5 10" id="KW-0812">Transmembrane</keyword>
<feature type="transmembrane region" description="Helical" evidence="10">
    <location>
        <begin position="186"/>
        <end position="209"/>
    </location>
</feature>
<dbReference type="CDD" id="cd13957">
    <property type="entry name" value="PT_UbiA_Cox10"/>
    <property type="match status" value="1"/>
</dbReference>
<comment type="catalytic activity">
    <reaction evidence="9 10">
        <text>heme b + (2E,6E)-farnesyl diphosphate + H2O = Fe(II)-heme o + diphosphate</text>
        <dbReference type="Rhea" id="RHEA:28070"/>
        <dbReference type="ChEBI" id="CHEBI:15377"/>
        <dbReference type="ChEBI" id="CHEBI:33019"/>
        <dbReference type="ChEBI" id="CHEBI:60344"/>
        <dbReference type="ChEBI" id="CHEBI:60530"/>
        <dbReference type="ChEBI" id="CHEBI:175763"/>
        <dbReference type="EC" id="2.5.1.141"/>
    </reaction>
</comment>
<feature type="transmembrane region" description="Helical" evidence="10">
    <location>
        <begin position="258"/>
        <end position="278"/>
    </location>
</feature>
<dbReference type="Proteomes" id="UP000821598">
    <property type="component" value="Unassembled WGS sequence"/>
</dbReference>
<feature type="transmembrane region" description="Helical" evidence="10">
    <location>
        <begin position="133"/>
        <end position="153"/>
    </location>
</feature>
<evidence type="ECO:0000256" key="3">
    <source>
        <dbReference type="ARBA" id="ARBA00022519"/>
    </source>
</evidence>
<dbReference type="PROSITE" id="PS00943">
    <property type="entry name" value="UBIA"/>
    <property type="match status" value="1"/>
</dbReference>